<comment type="function">
    <text evidence="1">Ethanolamine phosphate transferase involved in glycosylphosphatidylinositol-anchor biosynthesis. Transfers ethanolamine phosphate to the first alpha-1,4-linked mannose of the glycosylphosphatidylinositol precursor of GPI-anchor.</text>
</comment>
<feature type="domain" description="GPI ethanolamine phosphate transferase 1 C-terminal" evidence="3">
    <location>
        <begin position="3"/>
        <end position="260"/>
    </location>
</feature>
<evidence type="ECO:0000256" key="2">
    <source>
        <dbReference type="SAM" id="SignalP"/>
    </source>
</evidence>
<name>M0ZIC1_SOLTU</name>
<keyword evidence="1" id="KW-0472">Membrane</keyword>
<proteinExistence type="inferred from homology"/>
<feature type="transmembrane region" description="Helical" evidence="1">
    <location>
        <begin position="71"/>
        <end position="93"/>
    </location>
</feature>
<dbReference type="Proteomes" id="UP000011115">
    <property type="component" value="Unassembled WGS sequence"/>
</dbReference>
<dbReference type="GO" id="GO:0005789">
    <property type="term" value="C:endoplasmic reticulum membrane"/>
    <property type="evidence" value="ECO:0007669"/>
    <property type="project" value="UniProtKB-SubCell"/>
</dbReference>
<dbReference type="EnsemblPlants" id="PGSC0003DMT400001371">
    <property type="protein sequence ID" value="PGSC0003DMT400001371"/>
    <property type="gene ID" value="PGSC0003DMG400000509"/>
</dbReference>
<dbReference type="PANTHER" id="PTHR12250:SF0">
    <property type="entry name" value="GPI ETHANOLAMINE PHOSPHATE TRANSFERASE 1"/>
    <property type="match status" value="1"/>
</dbReference>
<keyword evidence="1" id="KW-1133">Transmembrane helix</keyword>
<keyword evidence="5" id="KW-1185">Reference proteome</keyword>
<comment type="caution">
    <text evidence="1">Lacks conserved residue(s) required for the propagation of feature annotation.</text>
</comment>
<dbReference type="HOGENOM" id="CLU_1071207_0_0_1"/>
<dbReference type="PANTHER" id="PTHR12250">
    <property type="entry name" value="PHOSPHATIDYLINOSITOL GLYCAN, CLASS N"/>
    <property type="match status" value="1"/>
</dbReference>
<reference evidence="4" key="2">
    <citation type="submission" date="2015-06" db="UniProtKB">
        <authorList>
            <consortium name="EnsemblPlants"/>
        </authorList>
    </citation>
    <scope>IDENTIFICATION</scope>
    <source>
        <strain evidence="4">DM1-3 516 R44</strain>
    </source>
</reference>
<evidence type="ECO:0000259" key="3">
    <source>
        <dbReference type="Pfam" id="PF04987"/>
    </source>
</evidence>
<dbReference type="ExpressionAtlas" id="M0ZIC1">
    <property type="expression patterns" value="baseline"/>
</dbReference>
<keyword evidence="1" id="KW-0812">Transmembrane</keyword>
<comment type="similarity">
    <text evidence="1">Belongs to the PIGG/PIGN/PIGO family. PIGN subfamily.</text>
</comment>
<dbReference type="Pfam" id="PF04987">
    <property type="entry name" value="PigN"/>
    <property type="match status" value="1"/>
</dbReference>
<dbReference type="UniPathway" id="UPA00196"/>
<comment type="pathway">
    <text evidence="1">Glycolipid biosynthesis; glycosylphosphatidylinositol-anchor biosynthesis.</text>
</comment>
<reference evidence="5" key="1">
    <citation type="journal article" date="2011" name="Nature">
        <title>Genome sequence and analysis of the tuber crop potato.</title>
        <authorList>
            <consortium name="The Potato Genome Sequencing Consortium"/>
        </authorList>
    </citation>
    <scope>NUCLEOTIDE SEQUENCE [LARGE SCALE GENOMIC DNA]</scope>
    <source>
        <strain evidence="5">cv. DM1-3 516 R44</strain>
    </source>
</reference>
<evidence type="ECO:0000313" key="4">
    <source>
        <dbReference type="EnsemblPlants" id="PGSC0003DMT400001371"/>
    </source>
</evidence>
<keyword evidence="2" id="KW-0732">Signal</keyword>
<dbReference type="EC" id="2.-.-.-" evidence="1"/>
<dbReference type="Gramene" id="PGSC0003DMT400001371">
    <property type="protein sequence ID" value="PGSC0003DMT400001371"/>
    <property type="gene ID" value="PGSC0003DMG400000509"/>
</dbReference>
<protein>
    <recommendedName>
        <fullName evidence="1">GPI ethanolamine phosphate transferase 1</fullName>
        <ecNumber evidence="1">2.-.-.-</ecNumber>
    </recommendedName>
</protein>
<gene>
    <name evidence="4" type="primary">LOC102581340</name>
</gene>
<feature type="transmembrane region" description="Helical" evidence="1">
    <location>
        <begin position="113"/>
        <end position="134"/>
    </location>
</feature>
<dbReference type="GO" id="GO:0051377">
    <property type="term" value="F:mannose-ethanolamine phosphotransferase activity"/>
    <property type="evidence" value="ECO:0007669"/>
    <property type="project" value="UniProtKB-UniRule"/>
</dbReference>
<keyword evidence="1" id="KW-0808">Transferase</keyword>
<comment type="subcellular location">
    <subcellularLocation>
        <location evidence="1">Endoplasmic reticulum membrane</location>
        <topology evidence="1">Multi-pass membrane protein</topology>
    </subcellularLocation>
</comment>
<feature type="transmembrane region" description="Helical" evidence="1">
    <location>
        <begin position="30"/>
        <end position="50"/>
    </location>
</feature>
<dbReference type="InterPro" id="IPR017852">
    <property type="entry name" value="GPI_EtnP_transferase_1_C"/>
</dbReference>
<organism evidence="4 5">
    <name type="scientific">Solanum tuberosum</name>
    <name type="common">Potato</name>
    <dbReference type="NCBI Taxonomy" id="4113"/>
    <lineage>
        <taxon>Eukaryota</taxon>
        <taxon>Viridiplantae</taxon>
        <taxon>Streptophyta</taxon>
        <taxon>Embryophyta</taxon>
        <taxon>Tracheophyta</taxon>
        <taxon>Spermatophyta</taxon>
        <taxon>Magnoliopsida</taxon>
        <taxon>eudicotyledons</taxon>
        <taxon>Gunneridae</taxon>
        <taxon>Pentapetalae</taxon>
        <taxon>asterids</taxon>
        <taxon>lamiids</taxon>
        <taxon>Solanales</taxon>
        <taxon>Solanaceae</taxon>
        <taxon>Solanoideae</taxon>
        <taxon>Solaneae</taxon>
        <taxon>Solanum</taxon>
    </lineage>
</organism>
<feature type="chain" id="PRO_5004010506" description="GPI ethanolamine phosphate transferase 1" evidence="2">
    <location>
        <begin position="21"/>
        <end position="260"/>
    </location>
</feature>
<dbReference type="InterPro" id="IPR007070">
    <property type="entry name" value="GPI_EtnP_transferase_1"/>
</dbReference>
<keyword evidence="1" id="KW-0256">Endoplasmic reticulum</keyword>
<feature type="transmembrane region" description="Helical" evidence="1">
    <location>
        <begin position="146"/>
        <end position="170"/>
    </location>
</feature>
<evidence type="ECO:0000256" key="1">
    <source>
        <dbReference type="RuleBase" id="RU367138"/>
    </source>
</evidence>
<dbReference type="OrthoDB" id="2748310at2759"/>
<sequence>MRSRVPFFVWLACWFLSVFTLMPPQIPENTLLVVAGAVIIITIGIVLRYVESHAKDNRYWVSLVAQDSKKLKFPLLFHFQILLVGLASLMVWLSTTHRTEKQELLVLHQLVNWSFAGFSMILPLFSATGLLSRLTSIFLGVAPPFLLLSIGYEAVFYGALSLALIAWILAENAYLHISKFRSSAPVKSMEDDNRCLELSDMRIPLTFMVFFNIAFFGTGNFASIASFEISSVYRFITIFSPFLMAALLIFKLLIPFILVM</sequence>
<evidence type="ECO:0000313" key="5">
    <source>
        <dbReference type="Proteomes" id="UP000011115"/>
    </source>
</evidence>
<feature type="transmembrane region" description="Helical" evidence="1">
    <location>
        <begin position="203"/>
        <end position="223"/>
    </location>
</feature>
<dbReference type="AlphaFoldDB" id="M0ZIC1"/>
<keyword evidence="1" id="KW-0337">GPI-anchor biosynthesis</keyword>
<accession>M0ZIC1</accession>
<feature type="transmembrane region" description="Helical" evidence="1">
    <location>
        <begin position="235"/>
        <end position="258"/>
    </location>
</feature>
<dbReference type="GO" id="GO:0006506">
    <property type="term" value="P:GPI anchor biosynthetic process"/>
    <property type="evidence" value="ECO:0007669"/>
    <property type="project" value="UniProtKB-UniPathway"/>
</dbReference>
<feature type="signal peptide" evidence="2">
    <location>
        <begin position="1"/>
        <end position="20"/>
    </location>
</feature>